<dbReference type="Pfam" id="PF13411">
    <property type="entry name" value="MerR_1"/>
    <property type="match status" value="1"/>
</dbReference>
<dbReference type="PRINTS" id="PR00040">
    <property type="entry name" value="HTHMERR"/>
</dbReference>
<dbReference type="Proteomes" id="UP000595349">
    <property type="component" value="Chromosome"/>
</dbReference>
<dbReference type="GO" id="GO:0003677">
    <property type="term" value="F:DNA binding"/>
    <property type="evidence" value="ECO:0007669"/>
    <property type="project" value="UniProtKB-KW"/>
</dbReference>
<evidence type="ECO:0000313" key="3">
    <source>
        <dbReference type="EMBL" id="QQK79290.1"/>
    </source>
</evidence>
<keyword evidence="4" id="KW-1185">Reference proteome</keyword>
<dbReference type="InterPro" id="IPR000551">
    <property type="entry name" value="MerR-type_HTH_dom"/>
</dbReference>
<dbReference type="PANTHER" id="PTHR30204:SF96">
    <property type="entry name" value="CHROMOSOME-ANCHORING PROTEIN RACA"/>
    <property type="match status" value="1"/>
</dbReference>
<dbReference type="CDD" id="cd01106">
    <property type="entry name" value="HTH_TipAL-Mta"/>
    <property type="match status" value="1"/>
</dbReference>
<feature type="domain" description="HTH merR-type" evidence="2">
    <location>
        <begin position="1"/>
        <end position="70"/>
    </location>
</feature>
<dbReference type="KEGG" id="scib:HUG20_04890"/>
<dbReference type="RefSeq" id="WP_200088687.1">
    <property type="nucleotide sequence ID" value="NZ_CP054706.1"/>
</dbReference>
<gene>
    <name evidence="3" type="ORF">HUG20_04890</name>
</gene>
<accession>A0A7T6Z9B0</accession>
<dbReference type="PROSITE" id="PS50937">
    <property type="entry name" value="HTH_MERR_2"/>
    <property type="match status" value="1"/>
</dbReference>
<name>A0A7T6Z9B0_9BACI</name>
<dbReference type="SMART" id="SM00422">
    <property type="entry name" value="HTH_MERR"/>
    <property type="match status" value="1"/>
</dbReference>
<dbReference type="GO" id="GO:0003700">
    <property type="term" value="F:DNA-binding transcription factor activity"/>
    <property type="evidence" value="ECO:0007669"/>
    <property type="project" value="InterPro"/>
</dbReference>
<dbReference type="PANTHER" id="PTHR30204">
    <property type="entry name" value="REDOX-CYCLING DRUG-SENSING TRANSCRIPTIONAL ACTIVATOR SOXR"/>
    <property type="match status" value="1"/>
</dbReference>
<protein>
    <submittedName>
        <fullName evidence="3">MerR family transcriptional regulator</fullName>
    </submittedName>
</protein>
<evidence type="ECO:0000313" key="4">
    <source>
        <dbReference type="Proteomes" id="UP000595349"/>
    </source>
</evidence>
<organism evidence="3 4">
    <name type="scientific">Salicibibacter cibi</name>
    <dbReference type="NCBI Taxonomy" id="2743001"/>
    <lineage>
        <taxon>Bacteria</taxon>
        <taxon>Bacillati</taxon>
        <taxon>Bacillota</taxon>
        <taxon>Bacilli</taxon>
        <taxon>Bacillales</taxon>
        <taxon>Bacillaceae</taxon>
        <taxon>Salicibibacter</taxon>
    </lineage>
</organism>
<dbReference type="EMBL" id="CP054706">
    <property type="protein sequence ID" value="QQK79290.1"/>
    <property type="molecule type" value="Genomic_DNA"/>
</dbReference>
<keyword evidence="1" id="KW-0238">DNA-binding</keyword>
<reference evidence="3 4" key="1">
    <citation type="submission" date="2020-06" db="EMBL/GenBank/DDBJ databases">
        <title>Genomic analysis of Salicibibacter sp. NKC21-4.</title>
        <authorList>
            <person name="Oh Y.J."/>
        </authorList>
    </citation>
    <scope>NUCLEOTIDE SEQUENCE [LARGE SCALE GENOMIC DNA]</scope>
    <source>
        <strain evidence="3 4">NKC21-4</strain>
    </source>
</reference>
<evidence type="ECO:0000256" key="1">
    <source>
        <dbReference type="ARBA" id="ARBA00023125"/>
    </source>
</evidence>
<dbReference type="InterPro" id="IPR047057">
    <property type="entry name" value="MerR_fam"/>
</dbReference>
<dbReference type="Gene3D" id="1.10.1660.10">
    <property type="match status" value="1"/>
</dbReference>
<dbReference type="AlphaFoldDB" id="A0A7T6Z9B0"/>
<sequence>MYTIGKLSKKTGVTVRTLDYYDEIGLLKPQSATEGGHRLYDEEEVMRLEQILALKYLGFSLEKIQEILHESARTWEEALSEQLLMVKDQKKRLDELEQSLTAVLYSIRIEDEVKWPLIFGAMQLFQQDPDKFTRVLDRHLNPEQKEKMLSVNHDKKKTEEWTALILDIRNHLHVSPESDIAQELVDRWMEGVYNMFGDDEEFLGNAWEAISEESDGVMFYPMTKEIVAFITDAMHAKEVKENEENENSH</sequence>
<dbReference type="InterPro" id="IPR009061">
    <property type="entry name" value="DNA-bd_dom_put_sf"/>
</dbReference>
<dbReference type="SUPFAM" id="SSF46955">
    <property type="entry name" value="Putative DNA-binding domain"/>
    <property type="match status" value="1"/>
</dbReference>
<proteinExistence type="predicted"/>
<evidence type="ECO:0000259" key="2">
    <source>
        <dbReference type="PROSITE" id="PS50937"/>
    </source>
</evidence>